<dbReference type="RefSeq" id="WP_281360197.1">
    <property type="nucleotide sequence ID" value="NZ_BAAAML010000005.1"/>
</dbReference>
<dbReference type="Proteomes" id="UP000757540">
    <property type="component" value="Unassembled WGS sequence"/>
</dbReference>
<keyword evidence="2" id="KW-1185">Reference proteome</keyword>
<comment type="caution">
    <text evidence="1">The sequence shown here is derived from an EMBL/GenBank/DDBJ whole genome shotgun (WGS) entry which is preliminary data.</text>
</comment>
<gene>
    <name evidence="1" type="ORF">HDG69_002426</name>
</gene>
<protein>
    <submittedName>
        <fullName evidence="1">Uncharacterized protein</fullName>
    </submittedName>
</protein>
<organism evidence="1 2">
    <name type="scientific">Isoptericola halotolerans</name>
    <dbReference type="NCBI Taxonomy" id="300560"/>
    <lineage>
        <taxon>Bacteria</taxon>
        <taxon>Bacillati</taxon>
        <taxon>Actinomycetota</taxon>
        <taxon>Actinomycetes</taxon>
        <taxon>Micrococcales</taxon>
        <taxon>Promicromonosporaceae</taxon>
        <taxon>Isoptericola</taxon>
    </lineage>
</organism>
<proteinExistence type="predicted"/>
<reference evidence="1 2" key="1">
    <citation type="submission" date="2020-05" db="EMBL/GenBank/DDBJ databases">
        <title>Genomic Encyclopedia of Type Strains, Phase III (KMG-III): the genomes of soil and plant-associated and newly described type strains.</title>
        <authorList>
            <person name="Whitman W."/>
        </authorList>
    </citation>
    <scope>NUCLEOTIDE SEQUENCE [LARGE SCALE GENOMIC DNA]</scope>
    <source>
        <strain evidence="1 2">KCTC 19046</strain>
    </source>
</reference>
<sequence length="42" mass="4384">MPEALPLTFLAVDDAAACDPVTGVCAVPDAEEPARRDDDVAR</sequence>
<evidence type="ECO:0000313" key="1">
    <source>
        <dbReference type="EMBL" id="NOV97841.1"/>
    </source>
</evidence>
<accession>A0ABX2A5J0</accession>
<name>A0ABX2A5J0_9MICO</name>
<dbReference type="EMBL" id="JABEZU010000003">
    <property type="protein sequence ID" value="NOV97841.1"/>
    <property type="molecule type" value="Genomic_DNA"/>
</dbReference>
<evidence type="ECO:0000313" key="2">
    <source>
        <dbReference type="Proteomes" id="UP000757540"/>
    </source>
</evidence>